<evidence type="ECO:0000256" key="2">
    <source>
        <dbReference type="PROSITE-ProRule" id="PRU00285"/>
    </source>
</evidence>
<dbReference type="EMBL" id="BSYI01000014">
    <property type="protein sequence ID" value="GMG82857.1"/>
    <property type="molecule type" value="Genomic_DNA"/>
</dbReference>
<keyword evidence="6" id="KW-1185">Reference proteome</keyword>
<name>A0ABQ6LIR0_9RHOB</name>
<dbReference type="CDD" id="cd06470">
    <property type="entry name" value="ACD_IbpA-B_like"/>
    <property type="match status" value="1"/>
</dbReference>
<comment type="caution">
    <text evidence="5">The sequence shown here is derived from an EMBL/GenBank/DDBJ whole genome shotgun (WGS) entry which is preliminary data.</text>
</comment>
<dbReference type="PANTHER" id="PTHR47062">
    <property type="match status" value="1"/>
</dbReference>
<comment type="similarity">
    <text evidence="2 3">Belongs to the small heat shock protein (HSP20) family.</text>
</comment>
<dbReference type="PROSITE" id="PS01031">
    <property type="entry name" value="SHSP"/>
    <property type="match status" value="1"/>
</dbReference>
<dbReference type="Gene3D" id="2.60.40.790">
    <property type="match status" value="1"/>
</dbReference>
<evidence type="ECO:0000259" key="4">
    <source>
        <dbReference type="PROSITE" id="PS01031"/>
    </source>
</evidence>
<organism evidence="5 6">
    <name type="scientific">Paralimibaculum aggregatum</name>
    <dbReference type="NCBI Taxonomy" id="3036245"/>
    <lineage>
        <taxon>Bacteria</taxon>
        <taxon>Pseudomonadati</taxon>
        <taxon>Pseudomonadota</taxon>
        <taxon>Alphaproteobacteria</taxon>
        <taxon>Rhodobacterales</taxon>
        <taxon>Paracoccaceae</taxon>
        <taxon>Paralimibaculum</taxon>
    </lineage>
</organism>
<evidence type="ECO:0000256" key="1">
    <source>
        <dbReference type="ARBA" id="ARBA00023016"/>
    </source>
</evidence>
<dbReference type="SUPFAM" id="SSF49764">
    <property type="entry name" value="HSP20-like chaperones"/>
    <property type="match status" value="1"/>
</dbReference>
<dbReference type="Proteomes" id="UP001239909">
    <property type="component" value="Unassembled WGS sequence"/>
</dbReference>
<dbReference type="InterPro" id="IPR002068">
    <property type="entry name" value="A-crystallin/Hsp20_dom"/>
</dbReference>
<keyword evidence="1" id="KW-0346">Stress response</keyword>
<proteinExistence type="inferred from homology"/>
<gene>
    <name evidence="5" type="ORF">LNKW23_20700</name>
</gene>
<dbReference type="InterPro" id="IPR037913">
    <property type="entry name" value="ACD_IbpA/B"/>
</dbReference>
<evidence type="ECO:0000313" key="6">
    <source>
        <dbReference type="Proteomes" id="UP001239909"/>
    </source>
</evidence>
<sequence length="138" mass="15243">MSRISLASNPFLLGFEGLDELVERAQRSSAEGFPPYNILQIDADRYRITLAVAGFAPEDLSVTVEGGSLVVRGRRGAEAGEREFLHRGIALRPFQRSFVLAERMEVTGAHFEIGLLHVDLERRAAEARPTRIPIDTPG</sequence>
<evidence type="ECO:0000313" key="5">
    <source>
        <dbReference type="EMBL" id="GMG82857.1"/>
    </source>
</evidence>
<dbReference type="Pfam" id="PF00011">
    <property type="entry name" value="HSP20"/>
    <property type="match status" value="1"/>
</dbReference>
<reference evidence="5 6" key="1">
    <citation type="submission" date="2023-04" db="EMBL/GenBank/DDBJ databases">
        <title>Marinoamorphus aggregata gen. nov., sp. Nov., isolate from tissue of brittle star Ophioplocus japonicus.</title>
        <authorList>
            <person name="Kawano K."/>
            <person name="Sawayama S."/>
            <person name="Nakagawa S."/>
        </authorList>
    </citation>
    <scope>NUCLEOTIDE SEQUENCE [LARGE SCALE GENOMIC DNA]</scope>
    <source>
        <strain evidence="5 6">NKW23</strain>
    </source>
</reference>
<feature type="domain" description="SHSP" evidence="4">
    <location>
        <begin position="27"/>
        <end position="137"/>
    </location>
</feature>
<protein>
    <submittedName>
        <fullName evidence="5">Hsp20 family protein</fullName>
    </submittedName>
</protein>
<dbReference type="RefSeq" id="WP_285671648.1">
    <property type="nucleotide sequence ID" value="NZ_BSYI01000014.1"/>
</dbReference>
<accession>A0ABQ6LIR0</accession>
<evidence type="ECO:0000256" key="3">
    <source>
        <dbReference type="RuleBase" id="RU003616"/>
    </source>
</evidence>
<dbReference type="InterPro" id="IPR008978">
    <property type="entry name" value="HSP20-like_chaperone"/>
</dbReference>
<dbReference type="PANTHER" id="PTHR47062:SF1">
    <property type="entry name" value="SMALL HEAT SHOCK PROTEIN IBPA"/>
    <property type="match status" value="1"/>
</dbReference>